<organism evidence="1 2">
    <name type="scientific">Panagrellus redivivus</name>
    <name type="common">Microworm</name>
    <dbReference type="NCBI Taxonomy" id="6233"/>
    <lineage>
        <taxon>Eukaryota</taxon>
        <taxon>Metazoa</taxon>
        <taxon>Ecdysozoa</taxon>
        <taxon>Nematoda</taxon>
        <taxon>Chromadorea</taxon>
        <taxon>Rhabditida</taxon>
        <taxon>Tylenchina</taxon>
        <taxon>Panagrolaimomorpha</taxon>
        <taxon>Panagrolaimoidea</taxon>
        <taxon>Panagrolaimidae</taxon>
        <taxon>Panagrellus</taxon>
    </lineage>
</organism>
<dbReference type="Proteomes" id="UP000492821">
    <property type="component" value="Unassembled WGS sequence"/>
</dbReference>
<keyword evidence="1" id="KW-1185">Reference proteome</keyword>
<dbReference type="WBParaSite" id="Pan_g18186.t1">
    <property type="protein sequence ID" value="Pan_g18186.t1"/>
    <property type="gene ID" value="Pan_g18186"/>
</dbReference>
<reference evidence="2" key="2">
    <citation type="submission" date="2020-10" db="UniProtKB">
        <authorList>
            <consortium name="WormBaseParasite"/>
        </authorList>
    </citation>
    <scope>IDENTIFICATION</scope>
</reference>
<name>A0A7E4ZUK2_PANRE</name>
<reference evidence="1" key="1">
    <citation type="journal article" date="2013" name="Genetics">
        <title>The draft genome and transcriptome of Panagrellus redivivus are shaped by the harsh demands of a free-living lifestyle.</title>
        <authorList>
            <person name="Srinivasan J."/>
            <person name="Dillman A.R."/>
            <person name="Macchietto M.G."/>
            <person name="Heikkinen L."/>
            <person name="Lakso M."/>
            <person name="Fracchia K.M."/>
            <person name="Antoshechkin I."/>
            <person name="Mortazavi A."/>
            <person name="Wong G."/>
            <person name="Sternberg P.W."/>
        </authorList>
    </citation>
    <scope>NUCLEOTIDE SEQUENCE [LARGE SCALE GENOMIC DNA]</scope>
    <source>
        <strain evidence="1">MT8872</strain>
    </source>
</reference>
<protein>
    <submittedName>
        <fullName evidence="2">39S ribosomal protein L51, mitochondrial</fullName>
    </submittedName>
</protein>
<evidence type="ECO:0000313" key="2">
    <source>
        <dbReference type="WBParaSite" id="Pan_g18186.t1"/>
    </source>
</evidence>
<sequence length="90" mass="10781">MLFAKVSGALKPFGLTAQAVRYNCPWHRNNYRPAYFPFNLKDKLRFRTVDSYKSRPGGKELLMRRLLREQEFLGWQYDHQPKTKKLSYPL</sequence>
<dbReference type="AlphaFoldDB" id="A0A7E4ZUK2"/>
<proteinExistence type="predicted"/>
<accession>A0A7E4ZUK2</accession>
<evidence type="ECO:0000313" key="1">
    <source>
        <dbReference type="Proteomes" id="UP000492821"/>
    </source>
</evidence>